<name>A0ABU8FZZ9_9BACI</name>
<dbReference type="EMBL" id="JBAWSV010000004">
    <property type="protein sequence ID" value="MEI4830699.1"/>
    <property type="molecule type" value="Genomic_DNA"/>
</dbReference>
<comment type="caution">
    <text evidence="2">The sequence shown here is derived from an EMBL/GenBank/DDBJ whole genome shotgun (WGS) entry which is preliminary data.</text>
</comment>
<proteinExistence type="predicted"/>
<gene>
    <name evidence="2" type="ORF">WAX78_14690</name>
</gene>
<evidence type="ECO:0008006" key="4">
    <source>
        <dbReference type="Google" id="ProtNLM"/>
    </source>
</evidence>
<dbReference type="RefSeq" id="WP_336483008.1">
    <property type="nucleotide sequence ID" value="NZ_JBAWSV010000004.1"/>
</dbReference>
<evidence type="ECO:0000313" key="3">
    <source>
        <dbReference type="Proteomes" id="UP001367922"/>
    </source>
</evidence>
<feature type="transmembrane region" description="Helical" evidence="1">
    <location>
        <begin position="20"/>
        <end position="39"/>
    </location>
</feature>
<reference evidence="2 3" key="1">
    <citation type="submission" date="2024-01" db="EMBL/GenBank/DDBJ databases">
        <title>Seven novel Bacillus-like species.</title>
        <authorList>
            <person name="Liu G."/>
        </authorList>
    </citation>
    <scope>NUCLEOTIDE SEQUENCE [LARGE SCALE GENOMIC DNA]</scope>
    <source>
        <strain evidence="2 3">FJAT-53711</strain>
    </source>
</reference>
<organism evidence="2 3">
    <name type="scientific">Bacillus yunxiaonensis</name>
    <dbReference type="NCBI Taxonomy" id="3127665"/>
    <lineage>
        <taxon>Bacteria</taxon>
        <taxon>Bacillati</taxon>
        <taxon>Bacillota</taxon>
        <taxon>Bacilli</taxon>
        <taxon>Bacillales</taxon>
        <taxon>Bacillaceae</taxon>
        <taxon>Bacillus</taxon>
    </lineage>
</organism>
<evidence type="ECO:0000256" key="1">
    <source>
        <dbReference type="SAM" id="Phobius"/>
    </source>
</evidence>
<keyword evidence="1" id="KW-0472">Membrane</keyword>
<evidence type="ECO:0000313" key="2">
    <source>
        <dbReference type="EMBL" id="MEI4830699.1"/>
    </source>
</evidence>
<keyword evidence="3" id="KW-1185">Reference proteome</keyword>
<protein>
    <recommendedName>
        <fullName evidence="4">Exosortase</fullName>
    </recommendedName>
</protein>
<sequence>MENFIDKKLDDFFGGGNSTLLGANILFSIILIIIGMVLIKNRKKATFGSTLIVIGLAIGVFNLIRIVL</sequence>
<dbReference type="Proteomes" id="UP001367922">
    <property type="component" value="Unassembled WGS sequence"/>
</dbReference>
<keyword evidence="1" id="KW-0812">Transmembrane</keyword>
<keyword evidence="1" id="KW-1133">Transmembrane helix</keyword>
<feature type="transmembrane region" description="Helical" evidence="1">
    <location>
        <begin position="46"/>
        <end position="67"/>
    </location>
</feature>
<accession>A0ABU8FZZ9</accession>